<evidence type="ECO:0000313" key="3">
    <source>
        <dbReference type="Proteomes" id="UP000678499"/>
    </source>
</evidence>
<organism evidence="2">
    <name type="scientific">Notodromas monacha</name>
    <dbReference type="NCBI Taxonomy" id="399045"/>
    <lineage>
        <taxon>Eukaryota</taxon>
        <taxon>Metazoa</taxon>
        <taxon>Ecdysozoa</taxon>
        <taxon>Arthropoda</taxon>
        <taxon>Crustacea</taxon>
        <taxon>Oligostraca</taxon>
        <taxon>Ostracoda</taxon>
        <taxon>Podocopa</taxon>
        <taxon>Podocopida</taxon>
        <taxon>Cypridocopina</taxon>
        <taxon>Cypridoidea</taxon>
        <taxon>Cyprididae</taxon>
        <taxon>Notodromas</taxon>
    </lineage>
</organism>
<reference evidence="2" key="1">
    <citation type="submission" date="2020-11" db="EMBL/GenBank/DDBJ databases">
        <authorList>
            <person name="Tran Van P."/>
        </authorList>
    </citation>
    <scope>NUCLEOTIDE SEQUENCE</scope>
</reference>
<keyword evidence="1" id="KW-0732">Signal</keyword>
<accession>A0A7R9BNF6</accession>
<dbReference type="EMBL" id="OA883313">
    <property type="protein sequence ID" value="CAD7278583.1"/>
    <property type="molecule type" value="Genomic_DNA"/>
</dbReference>
<gene>
    <name evidence="2" type="ORF">NMOB1V02_LOCUS6282</name>
</gene>
<dbReference type="AlphaFoldDB" id="A0A7R9BNF6"/>
<keyword evidence="3" id="KW-1185">Reference proteome</keyword>
<feature type="chain" id="PRO_5036402975" evidence="1">
    <location>
        <begin position="25"/>
        <end position="130"/>
    </location>
</feature>
<proteinExistence type="predicted"/>
<sequence length="130" mass="14498">MPAEARRNLLVMAAVVLMVAAEVARPVATASAAASFFTTQAKKCMTERFETLSPASQRLCIALDTLVEMADVMDEKTVEEALRRVGLDEEFLAGKKLLEKNGVMDPSVKRDDKYEHMFMRFGRKRRAVTA</sequence>
<feature type="signal peptide" evidence="1">
    <location>
        <begin position="1"/>
        <end position="24"/>
    </location>
</feature>
<evidence type="ECO:0000256" key="1">
    <source>
        <dbReference type="SAM" id="SignalP"/>
    </source>
</evidence>
<evidence type="ECO:0000313" key="2">
    <source>
        <dbReference type="EMBL" id="CAD7278583.1"/>
    </source>
</evidence>
<dbReference type="Proteomes" id="UP000678499">
    <property type="component" value="Unassembled WGS sequence"/>
</dbReference>
<protein>
    <submittedName>
        <fullName evidence="2">Uncharacterized protein</fullName>
    </submittedName>
</protein>
<name>A0A7R9BNF6_9CRUS</name>
<dbReference type="EMBL" id="CAJPEX010001276">
    <property type="protein sequence ID" value="CAG0918735.1"/>
    <property type="molecule type" value="Genomic_DNA"/>
</dbReference>